<accession>A0A9Q4Q3N6</accession>
<organism evidence="7 8">
    <name type="scientific">Natrinema salsiterrestre</name>
    <dbReference type="NCBI Taxonomy" id="2950540"/>
    <lineage>
        <taxon>Archaea</taxon>
        <taxon>Methanobacteriati</taxon>
        <taxon>Methanobacteriota</taxon>
        <taxon>Stenosarchaea group</taxon>
        <taxon>Halobacteria</taxon>
        <taxon>Halobacteriales</taxon>
        <taxon>Natrialbaceae</taxon>
        <taxon>Natrinema</taxon>
    </lineage>
</organism>
<protein>
    <submittedName>
        <fullName evidence="7">Branched-chain amino acid ABC transporter permease</fullName>
    </submittedName>
</protein>
<comment type="caution">
    <text evidence="7">The sequence shown here is derived from an EMBL/GenBank/DDBJ whole genome shotgun (WGS) entry which is preliminary data.</text>
</comment>
<keyword evidence="8" id="KW-1185">Reference proteome</keyword>
<proteinExistence type="predicted"/>
<feature type="transmembrane region" description="Helical" evidence="6">
    <location>
        <begin position="194"/>
        <end position="211"/>
    </location>
</feature>
<evidence type="ECO:0000256" key="3">
    <source>
        <dbReference type="ARBA" id="ARBA00022692"/>
    </source>
</evidence>
<feature type="transmembrane region" description="Helical" evidence="6">
    <location>
        <begin position="279"/>
        <end position="306"/>
    </location>
</feature>
<feature type="transmembrane region" description="Helical" evidence="6">
    <location>
        <begin position="53"/>
        <end position="70"/>
    </location>
</feature>
<dbReference type="AlphaFoldDB" id="A0A9Q4Q3N6"/>
<keyword evidence="3 6" id="KW-0812">Transmembrane</keyword>
<dbReference type="InterPro" id="IPR001851">
    <property type="entry name" value="ABC_transp_permease"/>
</dbReference>
<feature type="transmembrane region" description="Helical" evidence="6">
    <location>
        <begin position="142"/>
        <end position="160"/>
    </location>
</feature>
<gene>
    <name evidence="7" type="ORF">NDI89_12340</name>
</gene>
<comment type="subcellular location">
    <subcellularLocation>
        <location evidence="1">Cell membrane</location>
        <topology evidence="1">Multi-pass membrane protein</topology>
    </subcellularLocation>
</comment>
<dbReference type="GO" id="GO:0015658">
    <property type="term" value="F:branched-chain amino acid transmembrane transporter activity"/>
    <property type="evidence" value="ECO:0007669"/>
    <property type="project" value="InterPro"/>
</dbReference>
<feature type="transmembrane region" description="Helical" evidence="6">
    <location>
        <begin position="29"/>
        <end position="46"/>
    </location>
</feature>
<dbReference type="EMBL" id="JAMQOT010000004">
    <property type="protein sequence ID" value="MDF9746372.1"/>
    <property type="molecule type" value="Genomic_DNA"/>
</dbReference>
<feature type="transmembrane region" description="Helical" evidence="6">
    <location>
        <begin position="318"/>
        <end position="335"/>
    </location>
</feature>
<evidence type="ECO:0000256" key="6">
    <source>
        <dbReference type="SAM" id="Phobius"/>
    </source>
</evidence>
<dbReference type="CDD" id="cd06581">
    <property type="entry name" value="TM_PBP1_LivM_like"/>
    <property type="match status" value="1"/>
</dbReference>
<dbReference type="Pfam" id="PF02653">
    <property type="entry name" value="BPD_transp_2"/>
    <property type="match status" value="1"/>
</dbReference>
<dbReference type="RefSeq" id="WP_277521922.1">
    <property type="nucleotide sequence ID" value="NZ_JAMQOT010000004.1"/>
</dbReference>
<feature type="transmembrane region" description="Helical" evidence="6">
    <location>
        <begin position="244"/>
        <end position="267"/>
    </location>
</feature>
<sequence length="396" mass="42233">MSTQNDGLVDRIGNVGRQAIGNGWTTERFALLGLLALVVVSVGPQFQVYLFTEFLIIALFAVAFNLLYGYTGLLSFGHAMFFGAGAYGLAIVLRDYQSAIAEIVGTGLAPLATFVVGGIAGVALALLIAIPVGYLSVRLEEIYFALITLAFGMLFYSLLLQDPYGLTNGSDGIFVALGGVELGGTEFRLAGRRIYYYITATVVTISIYGIWRIVNSPFGTICKALRESPDRAAALGINVSVHRWMTFIVSALFVSIAGVLIAGFSSVATPNEAHWSMSATPVVATVIGGASYFGGPIVGAFLYHYVRWGISRFPALEAYWELFFGIMLIVVVLYFKQGAAGGLAMVGAWLRNVQAAYDRGGANAATAFVRESIGEKLGSMMSRSTTGRSDDGGTDR</sequence>
<evidence type="ECO:0000256" key="5">
    <source>
        <dbReference type="ARBA" id="ARBA00023136"/>
    </source>
</evidence>
<dbReference type="PANTHER" id="PTHR30482:SF17">
    <property type="entry name" value="ABC TRANSPORTER ATP-BINDING PROTEIN"/>
    <property type="match status" value="1"/>
</dbReference>
<dbReference type="Proteomes" id="UP001154061">
    <property type="component" value="Unassembled WGS sequence"/>
</dbReference>
<keyword evidence="2" id="KW-1003">Cell membrane</keyword>
<reference evidence="7" key="1">
    <citation type="submission" date="2022-06" db="EMBL/GenBank/DDBJ databases">
        <title>Natrinema sp. a new haloarchaeum isolate from saline soil.</title>
        <authorList>
            <person name="Strakova D."/>
            <person name="Galisteo C."/>
            <person name="Sanchez-Porro C."/>
            <person name="Ventosa A."/>
        </authorList>
    </citation>
    <scope>NUCLEOTIDE SEQUENCE</scope>
    <source>
        <strain evidence="7">S1CR25-10</strain>
    </source>
</reference>
<evidence type="ECO:0000256" key="2">
    <source>
        <dbReference type="ARBA" id="ARBA00022475"/>
    </source>
</evidence>
<evidence type="ECO:0000313" key="8">
    <source>
        <dbReference type="Proteomes" id="UP001154061"/>
    </source>
</evidence>
<dbReference type="GO" id="GO:0005886">
    <property type="term" value="C:plasma membrane"/>
    <property type="evidence" value="ECO:0007669"/>
    <property type="project" value="UniProtKB-SubCell"/>
</dbReference>
<evidence type="ECO:0000313" key="7">
    <source>
        <dbReference type="EMBL" id="MDF9746372.1"/>
    </source>
</evidence>
<feature type="transmembrane region" description="Helical" evidence="6">
    <location>
        <begin position="76"/>
        <end position="96"/>
    </location>
</feature>
<dbReference type="PANTHER" id="PTHR30482">
    <property type="entry name" value="HIGH-AFFINITY BRANCHED-CHAIN AMINO ACID TRANSPORT SYSTEM PERMEASE"/>
    <property type="match status" value="1"/>
</dbReference>
<keyword evidence="5 6" id="KW-0472">Membrane</keyword>
<keyword evidence="4 6" id="KW-1133">Transmembrane helix</keyword>
<evidence type="ECO:0000256" key="4">
    <source>
        <dbReference type="ARBA" id="ARBA00022989"/>
    </source>
</evidence>
<dbReference type="InterPro" id="IPR043428">
    <property type="entry name" value="LivM-like"/>
</dbReference>
<feature type="transmembrane region" description="Helical" evidence="6">
    <location>
        <begin position="108"/>
        <end position="130"/>
    </location>
</feature>
<name>A0A9Q4Q3N6_9EURY</name>
<evidence type="ECO:0000256" key="1">
    <source>
        <dbReference type="ARBA" id="ARBA00004651"/>
    </source>
</evidence>